<dbReference type="EMBL" id="JAWLKI010000004">
    <property type="protein sequence ID" value="MDV6306878.1"/>
    <property type="molecule type" value="Genomic_DNA"/>
</dbReference>
<accession>A0AAE4U4A4</accession>
<dbReference type="AlphaFoldDB" id="A0AAE4U4A4"/>
<dbReference type="Gene3D" id="1.10.10.60">
    <property type="entry name" value="Homeodomain-like"/>
    <property type="match status" value="1"/>
</dbReference>
<feature type="domain" description="HTH araC/xylS-type" evidence="5">
    <location>
        <begin position="244"/>
        <end position="344"/>
    </location>
</feature>
<dbReference type="PROSITE" id="PS00041">
    <property type="entry name" value="HTH_ARAC_FAMILY_1"/>
    <property type="match status" value="1"/>
</dbReference>
<dbReference type="PANTHER" id="PTHR46796">
    <property type="entry name" value="HTH-TYPE TRANSCRIPTIONAL ACTIVATOR RHAS-RELATED"/>
    <property type="match status" value="1"/>
</dbReference>
<dbReference type="InterPro" id="IPR018062">
    <property type="entry name" value="HTH_AraC-typ_CS"/>
</dbReference>
<dbReference type="PROSITE" id="PS01124">
    <property type="entry name" value="HTH_ARAC_FAMILY_2"/>
    <property type="match status" value="1"/>
</dbReference>
<evidence type="ECO:0000256" key="4">
    <source>
        <dbReference type="SAM" id="MobiDB-lite"/>
    </source>
</evidence>
<organism evidence="7 9">
    <name type="scientific">Gordonia amicalis</name>
    <dbReference type="NCBI Taxonomy" id="89053"/>
    <lineage>
        <taxon>Bacteria</taxon>
        <taxon>Bacillati</taxon>
        <taxon>Actinomycetota</taxon>
        <taxon>Actinomycetes</taxon>
        <taxon>Mycobacteriales</taxon>
        <taxon>Gordoniaceae</taxon>
        <taxon>Gordonia</taxon>
    </lineage>
</organism>
<evidence type="ECO:0000313" key="9">
    <source>
        <dbReference type="Proteomes" id="UP001185922"/>
    </source>
</evidence>
<evidence type="ECO:0000256" key="3">
    <source>
        <dbReference type="ARBA" id="ARBA00023163"/>
    </source>
</evidence>
<dbReference type="SUPFAM" id="SSF51182">
    <property type="entry name" value="RmlC-like cupins"/>
    <property type="match status" value="1"/>
</dbReference>
<dbReference type="SUPFAM" id="SSF46689">
    <property type="entry name" value="Homeodomain-like"/>
    <property type="match status" value="2"/>
</dbReference>
<proteinExistence type="predicted"/>
<evidence type="ECO:0000313" key="7">
    <source>
        <dbReference type="EMBL" id="MDV6311070.1"/>
    </source>
</evidence>
<dbReference type="Pfam" id="PF14525">
    <property type="entry name" value="AraC_binding_2"/>
    <property type="match status" value="1"/>
</dbReference>
<dbReference type="Proteomes" id="UP001185779">
    <property type="component" value="Unassembled WGS sequence"/>
</dbReference>
<dbReference type="InterPro" id="IPR050204">
    <property type="entry name" value="AraC_XylS_family_regulators"/>
</dbReference>
<gene>
    <name evidence="6" type="ORF">R3P94_05905</name>
    <name evidence="7" type="ORF">R3Q15_04010</name>
</gene>
<keyword evidence="8" id="KW-1185">Reference proteome</keyword>
<dbReference type="InterPro" id="IPR018060">
    <property type="entry name" value="HTH_AraC"/>
</dbReference>
<dbReference type="Pfam" id="PF12833">
    <property type="entry name" value="HTH_18"/>
    <property type="match status" value="1"/>
</dbReference>
<sequence>MAVTVTLDRVRAEPPLSGANSAGVPASQKAPTPRRVVGSGIADWDEVHEVVADAYFPHELRPLSRDDASRYRLESTPIAATVLARIGFGADVSIDTDHPGAWAINIPLSGSIASVTDGREIVSEPGQATLNPPDTPTVITNWSKSCEIIGFKVERDYLQREIDRIAGRPGRSLTRQLDLRTGAGAEWLGLLRSARQQVAQCEGILLRNPRMAEQLGGMLTTALVLAALPDTDEPMAGTRPRMVKRVIDAIHADPARPWTVGELAEIGTVSARRLQQSFRECVGMSPMEYVLDVRLECIHNDLMTYGGTSTVTDIATRWGVMHTGRFAAAYRRKYGVSPSETRRRS</sequence>
<evidence type="ECO:0000313" key="8">
    <source>
        <dbReference type="Proteomes" id="UP001185779"/>
    </source>
</evidence>
<evidence type="ECO:0000259" key="5">
    <source>
        <dbReference type="PROSITE" id="PS01124"/>
    </source>
</evidence>
<dbReference type="InterPro" id="IPR009057">
    <property type="entry name" value="Homeodomain-like_sf"/>
</dbReference>
<dbReference type="SMART" id="SM00342">
    <property type="entry name" value="HTH_ARAC"/>
    <property type="match status" value="1"/>
</dbReference>
<evidence type="ECO:0000313" key="6">
    <source>
        <dbReference type="EMBL" id="MDV6306878.1"/>
    </source>
</evidence>
<feature type="region of interest" description="Disordered" evidence="4">
    <location>
        <begin position="14"/>
        <end position="35"/>
    </location>
</feature>
<dbReference type="InterPro" id="IPR035418">
    <property type="entry name" value="AraC-bd_2"/>
</dbReference>
<keyword evidence="3" id="KW-0804">Transcription</keyword>
<dbReference type="InterPro" id="IPR011051">
    <property type="entry name" value="RmlC_Cupin_sf"/>
</dbReference>
<dbReference type="GO" id="GO:0003700">
    <property type="term" value="F:DNA-binding transcription factor activity"/>
    <property type="evidence" value="ECO:0007669"/>
    <property type="project" value="InterPro"/>
</dbReference>
<dbReference type="EMBL" id="JAWLKH010000002">
    <property type="protein sequence ID" value="MDV6311070.1"/>
    <property type="molecule type" value="Genomic_DNA"/>
</dbReference>
<dbReference type="RefSeq" id="WP_238555638.1">
    <property type="nucleotide sequence ID" value="NZ_JANJEV010000001.1"/>
</dbReference>
<evidence type="ECO:0000256" key="1">
    <source>
        <dbReference type="ARBA" id="ARBA00023015"/>
    </source>
</evidence>
<reference evidence="7 8" key="1">
    <citation type="submission" date="2023-10" db="EMBL/GenBank/DDBJ databases">
        <title>Development of a sustainable strategy for remediation of hydrocarbon-contaminated territories based on the waste exchange concept.</title>
        <authorList>
            <person name="Krivoruchko A."/>
        </authorList>
    </citation>
    <scope>NUCLEOTIDE SEQUENCE</scope>
    <source>
        <strain evidence="6 8">IEGM 1266</strain>
        <strain evidence="7">IEGM 1279</strain>
    </source>
</reference>
<protein>
    <submittedName>
        <fullName evidence="7">AraC family transcriptional regulator</fullName>
    </submittedName>
</protein>
<dbReference type="GO" id="GO:0043565">
    <property type="term" value="F:sequence-specific DNA binding"/>
    <property type="evidence" value="ECO:0007669"/>
    <property type="project" value="InterPro"/>
</dbReference>
<name>A0AAE4U4A4_9ACTN</name>
<keyword evidence="2" id="KW-0238">DNA-binding</keyword>
<dbReference type="Proteomes" id="UP001185922">
    <property type="component" value="Unassembled WGS sequence"/>
</dbReference>
<evidence type="ECO:0000256" key="2">
    <source>
        <dbReference type="ARBA" id="ARBA00023125"/>
    </source>
</evidence>
<keyword evidence="1" id="KW-0805">Transcription regulation</keyword>
<comment type="caution">
    <text evidence="7">The sequence shown here is derived from an EMBL/GenBank/DDBJ whole genome shotgun (WGS) entry which is preliminary data.</text>
</comment>